<dbReference type="Pfam" id="PF13100">
    <property type="entry name" value="OstA_2"/>
    <property type="match status" value="1"/>
</dbReference>
<dbReference type="GO" id="GO:0009279">
    <property type="term" value="C:cell outer membrane"/>
    <property type="evidence" value="ECO:0007669"/>
    <property type="project" value="TreeGrafter"/>
</dbReference>
<proteinExistence type="predicted"/>
<evidence type="ECO:0000256" key="1">
    <source>
        <dbReference type="ARBA" id="ARBA00023237"/>
    </source>
</evidence>
<name>A0A7V2AYR3_RHOMR</name>
<dbReference type="InterPro" id="IPR050218">
    <property type="entry name" value="LptD"/>
</dbReference>
<dbReference type="GO" id="GO:1990351">
    <property type="term" value="C:transporter complex"/>
    <property type="evidence" value="ECO:0007669"/>
    <property type="project" value="TreeGrafter"/>
</dbReference>
<dbReference type="InterPro" id="IPR005653">
    <property type="entry name" value="OstA-like_N"/>
</dbReference>
<organism evidence="3">
    <name type="scientific">Rhodothermus marinus</name>
    <name type="common">Rhodothermus obamensis</name>
    <dbReference type="NCBI Taxonomy" id="29549"/>
    <lineage>
        <taxon>Bacteria</taxon>
        <taxon>Pseudomonadati</taxon>
        <taxon>Rhodothermota</taxon>
        <taxon>Rhodothermia</taxon>
        <taxon>Rhodothermales</taxon>
        <taxon>Rhodothermaceae</taxon>
        <taxon>Rhodothermus</taxon>
    </lineage>
</organism>
<dbReference type="Gene3D" id="2.60.450.10">
    <property type="entry name" value="Lipopolysaccharide (LPS) transport protein A like domain"/>
    <property type="match status" value="2"/>
</dbReference>
<dbReference type="PANTHER" id="PTHR30189:SF1">
    <property type="entry name" value="LPS-ASSEMBLY PROTEIN LPTD"/>
    <property type="match status" value="1"/>
</dbReference>
<keyword evidence="1" id="KW-0998">Cell outer membrane</keyword>
<keyword evidence="1" id="KW-0472">Membrane</keyword>
<dbReference type="EMBL" id="DSGB01000002">
    <property type="protein sequence ID" value="HER95111.1"/>
    <property type="molecule type" value="Genomic_DNA"/>
</dbReference>
<evidence type="ECO:0000313" key="3">
    <source>
        <dbReference type="EMBL" id="HER95111.1"/>
    </source>
</evidence>
<protein>
    <submittedName>
        <fullName evidence="3">Organic solvent tolerance protein OstA</fullName>
    </submittedName>
</protein>
<gene>
    <name evidence="3" type="ORF">ENO59_01105</name>
</gene>
<dbReference type="PANTHER" id="PTHR30189">
    <property type="entry name" value="LPS-ASSEMBLY PROTEIN"/>
    <property type="match status" value="1"/>
</dbReference>
<dbReference type="AlphaFoldDB" id="A0A7V2AYR3"/>
<feature type="domain" description="Organic solvent tolerance-like N-terminal" evidence="2">
    <location>
        <begin position="47"/>
        <end position="181"/>
    </location>
</feature>
<reference evidence="3" key="1">
    <citation type="journal article" date="2020" name="mSystems">
        <title>Genome- and Community-Level Interaction Insights into Carbon Utilization and Element Cycling Functions of Hydrothermarchaeota in Hydrothermal Sediment.</title>
        <authorList>
            <person name="Zhou Z."/>
            <person name="Liu Y."/>
            <person name="Xu W."/>
            <person name="Pan J."/>
            <person name="Luo Z.H."/>
            <person name="Li M."/>
        </authorList>
    </citation>
    <scope>NUCLEOTIDE SEQUENCE [LARGE SCALE GENOMIC DNA]</scope>
    <source>
        <strain evidence="3">SpSt-143</strain>
    </source>
</reference>
<comment type="caution">
    <text evidence="3">The sequence shown here is derived from an EMBL/GenBank/DDBJ whole genome shotgun (WGS) entry which is preliminary data.</text>
</comment>
<sequence>MCLRVLGVLGLLMGWRLHAQPADTSRRPVWLQADSLIGGVDAAGRRFRSLVGNVSLQQGETRLWAQRAIQWPDLERIRFVGNVRIVERGDSLAADTIDYDSRQKIGRALGNVRLWDGSVTVEAPLGWYYTQEKRASFEAGVRLADSAAVLTSQRGTYWSSEKKAEFYGQVRLQGQRRYLEADTVIYFRDTEVALAKGHVFIIQQDTLDEGTLRRTLLFGRQAFNNEQTGYSRLEGHPLLILLRQDSAQAPIDTLLVRATQLHLSREDSLRRLVAHGSVQLWQRRLAARADSLRYEQVLHEGRLVREVVQLFGQPIVWFEHTQITGDTLRLSGDGHARDTLWVAPNPFVVQQDTVLQRLQQLRGRRLVGYLEQDSLRQLVVGPNAEAIYFLRDRNDSLRGAVRISGDEITLWFERESVRRVRVQGGVQGTQYSPDQIPEPFRLEGFRWHPELRPSPADLLEENWIQHRLQAEPTRLLTGPLALPAVDPRRL</sequence>
<evidence type="ECO:0000259" key="2">
    <source>
        <dbReference type="Pfam" id="PF13100"/>
    </source>
</evidence>
<accession>A0A7V2AYR3</accession>